<keyword evidence="1" id="KW-0732">Signal</keyword>
<dbReference type="PANTHER" id="PTHR47988">
    <property type="entry name" value="SOMATIC EMBRYOGENESIS RECEPTOR KINASE 1"/>
    <property type="match status" value="1"/>
</dbReference>
<sequence length="317" mass="34881">MVPCSKIQVHLSLIPSANVPRTPKGSDRSFLSTNPLDGAEEKTGLPWDRPIQRDDTGIEARTMRQTMPTPGHIGRTKYASKGLPTLKPNAFFLLSLLALLSLPVRAQNQASDCAPFETLYDQSNKTYNWPKSRCCAFQSFVCTPDNSSDPTARVQQVYLYERGLSGPFPALDGLTSLTRMDLYSNNLNGSAPRFTNLPNLDWVDLRNNSFTGSLPSLSEVPKLKYLVLSQNLFTGSMFSALPPMLDYLDVSSNNLTGTLPDYSRYYNLTSIFLISLREPQTPALSLVPPGASPNHARRTSRRALSLEEAQSAAAGLC</sequence>
<keyword evidence="4" id="KW-1185">Reference proteome</keyword>
<dbReference type="SUPFAM" id="SSF52058">
    <property type="entry name" value="L domain-like"/>
    <property type="match status" value="1"/>
</dbReference>
<proteinExistence type="predicted"/>
<reference evidence="3 4" key="1">
    <citation type="journal article" date="2015" name="Genome Biol. Evol.">
        <title>Phylogenomic analyses indicate that early fungi evolved digesting cell walls of algal ancestors of land plants.</title>
        <authorList>
            <person name="Chang Y."/>
            <person name="Wang S."/>
            <person name="Sekimoto S."/>
            <person name="Aerts A.L."/>
            <person name="Choi C."/>
            <person name="Clum A."/>
            <person name="LaButti K.M."/>
            <person name="Lindquist E.A."/>
            <person name="Yee Ngan C."/>
            <person name="Ohm R.A."/>
            <person name="Salamov A.A."/>
            <person name="Grigoriev I.V."/>
            <person name="Spatafora J.W."/>
            <person name="Berbee M.L."/>
        </authorList>
    </citation>
    <scope>NUCLEOTIDE SEQUENCE [LARGE SCALE GENOMIC DNA]</scope>
    <source>
        <strain evidence="3 4">JEL478</strain>
    </source>
</reference>
<dbReference type="Pfam" id="PF00560">
    <property type="entry name" value="LRR_1"/>
    <property type="match status" value="2"/>
</dbReference>
<name>A0A139A6C9_GONPJ</name>
<organism evidence="3 4">
    <name type="scientific">Gonapodya prolifera (strain JEL478)</name>
    <name type="common">Monoblepharis prolifera</name>
    <dbReference type="NCBI Taxonomy" id="1344416"/>
    <lineage>
        <taxon>Eukaryota</taxon>
        <taxon>Fungi</taxon>
        <taxon>Fungi incertae sedis</taxon>
        <taxon>Chytridiomycota</taxon>
        <taxon>Chytridiomycota incertae sedis</taxon>
        <taxon>Monoblepharidomycetes</taxon>
        <taxon>Monoblepharidales</taxon>
        <taxon>Gonapodyaceae</taxon>
        <taxon>Gonapodya</taxon>
    </lineage>
</organism>
<evidence type="ECO:0000256" key="1">
    <source>
        <dbReference type="ARBA" id="ARBA00022729"/>
    </source>
</evidence>
<dbReference type="Proteomes" id="UP000070544">
    <property type="component" value="Unassembled WGS sequence"/>
</dbReference>
<dbReference type="STRING" id="1344416.A0A139A6C9"/>
<evidence type="ECO:0000313" key="4">
    <source>
        <dbReference type="Proteomes" id="UP000070544"/>
    </source>
</evidence>
<dbReference type="EMBL" id="KQ965790">
    <property type="protein sequence ID" value="KXS12209.1"/>
    <property type="molecule type" value="Genomic_DNA"/>
</dbReference>
<dbReference type="Gene3D" id="3.80.10.10">
    <property type="entry name" value="Ribonuclease Inhibitor"/>
    <property type="match status" value="1"/>
</dbReference>
<protein>
    <submittedName>
        <fullName evidence="3">L domain-like protein</fullName>
    </submittedName>
</protein>
<gene>
    <name evidence="3" type="ORF">M427DRAFT_408964</name>
</gene>
<evidence type="ECO:0000256" key="2">
    <source>
        <dbReference type="SAM" id="MobiDB-lite"/>
    </source>
</evidence>
<evidence type="ECO:0000313" key="3">
    <source>
        <dbReference type="EMBL" id="KXS12209.1"/>
    </source>
</evidence>
<dbReference type="OrthoDB" id="676979at2759"/>
<accession>A0A139A6C9</accession>
<dbReference type="InterPro" id="IPR032675">
    <property type="entry name" value="LRR_dom_sf"/>
</dbReference>
<dbReference type="InterPro" id="IPR001611">
    <property type="entry name" value="Leu-rich_rpt"/>
</dbReference>
<feature type="region of interest" description="Disordered" evidence="2">
    <location>
        <begin position="17"/>
        <end position="52"/>
    </location>
</feature>
<dbReference type="AlphaFoldDB" id="A0A139A6C9"/>